<gene>
    <name evidence="2" type="ORF">NQU54_42290</name>
</gene>
<dbReference type="Proteomes" id="UP001142400">
    <property type="component" value="Unassembled WGS sequence"/>
</dbReference>
<comment type="caution">
    <text evidence="2">The sequence shown here is derived from an EMBL/GenBank/DDBJ whole genome shotgun (WGS) entry which is preliminary data.</text>
</comment>
<keyword evidence="3" id="KW-1185">Reference proteome</keyword>
<dbReference type="PANTHER" id="PTHR21310:SF40">
    <property type="entry name" value="AMINOGLYCOSIDE PHOSPHOTRANSFERASE DOMAIN-CONTAINING PROTEIN-RELATED"/>
    <property type="match status" value="1"/>
</dbReference>
<sequence>MTGTFEVEAAEQWIRDQGFDVGRQVEVRRLGEGNSNMTYLLSTEGAGLDLVLRHPPSSSEGSVAYVRREFEILSSLAGTDVPAPAPLAICSDASVAGAPFLVMEHLAGTVVNSLNDVRRLSVDARTRVGPALAACLAQIHAVDPATCGLDNIGPHKSYAERQINRWARRWTAVGNAADDEVAEITAFLTLNVPPQEEHRLVHGDYSLGNVLLDGTGAVTGVLDWELCTLGEPLADLGTLLAYWPDQPDVHPATDENLTLEPGFTRQADLVSTYGALSGRDLTHLGYYRVLAYWRLAIIIQGVHQRWLVAPESASAGAAGLGTKAERLIHLGHTLMRRSNMR</sequence>
<evidence type="ECO:0000313" key="2">
    <source>
        <dbReference type="EMBL" id="MCQ8835484.1"/>
    </source>
</evidence>
<dbReference type="InterPro" id="IPR051678">
    <property type="entry name" value="AGP_Transferase"/>
</dbReference>
<dbReference type="CDD" id="cd05154">
    <property type="entry name" value="ACAD10_11_N-like"/>
    <property type="match status" value="1"/>
</dbReference>
<dbReference type="InterPro" id="IPR041726">
    <property type="entry name" value="ACAD10_11_N"/>
</dbReference>
<proteinExistence type="predicted"/>
<name>A0A9X2S0S6_STRMQ</name>
<evidence type="ECO:0000259" key="1">
    <source>
        <dbReference type="Pfam" id="PF01636"/>
    </source>
</evidence>
<reference evidence="2" key="1">
    <citation type="submission" date="2022-06" db="EMBL/GenBank/DDBJ databases">
        <title>WGS of actinobacteria.</title>
        <authorList>
            <person name="Thawai C."/>
        </authorList>
    </citation>
    <scope>NUCLEOTIDE SEQUENCE</scope>
    <source>
        <strain evidence="2">DSM 42010</strain>
    </source>
</reference>
<organism evidence="2 3">
    <name type="scientific">Streptomyces malaysiensis subsp. samsunensis</name>
    <dbReference type="NCBI Taxonomy" id="459658"/>
    <lineage>
        <taxon>Bacteria</taxon>
        <taxon>Bacillati</taxon>
        <taxon>Actinomycetota</taxon>
        <taxon>Actinomycetes</taxon>
        <taxon>Kitasatosporales</taxon>
        <taxon>Streptomycetaceae</taxon>
        <taxon>Streptomyces</taxon>
        <taxon>Streptomyces violaceusniger group</taxon>
    </lineage>
</organism>
<feature type="domain" description="Aminoglycoside phosphotransferase" evidence="1">
    <location>
        <begin position="26"/>
        <end position="253"/>
    </location>
</feature>
<dbReference type="EMBL" id="JANIIC010000080">
    <property type="protein sequence ID" value="MCQ8835484.1"/>
    <property type="molecule type" value="Genomic_DNA"/>
</dbReference>
<dbReference type="Pfam" id="PF01636">
    <property type="entry name" value="APH"/>
    <property type="match status" value="1"/>
</dbReference>
<dbReference type="AlphaFoldDB" id="A0A9X2S0S6"/>
<dbReference type="SUPFAM" id="SSF56112">
    <property type="entry name" value="Protein kinase-like (PK-like)"/>
    <property type="match status" value="1"/>
</dbReference>
<accession>A0A9X2S0S6</accession>
<dbReference type="InterPro" id="IPR011009">
    <property type="entry name" value="Kinase-like_dom_sf"/>
</dbReference>
<evidence type="ECO:0000313" key="3">
    <source>
        <dbReference type="Proteomes" id="UP001142400"/>
    </source>
</evidence>
<dbReference type="Gene3D" id="3.30.200.20">
    <property type="entry name" value="Phosphorylase Kinase, domain 1"/>
    <property type="match status" value="1"/>
</dbReference>
<protein>
    <submittedName>
        <fullName evidence="2">Phosphotransferase family protein</fullName>
    </submittedName>
</protein>
<dbReference type="PANTHER" id="PTHR21310">
    <property type="entry name" value="AMINOGLYCOSIDE PHOSPHOTRANSFERASE-RELATED-RELATED"/>
    <property type="match status" value="1"/>
</dbReference>
<dbReference type="Gene3D" id="3.90.1200.10">
    <property type="match status" value="1"/>
</dbReference>
<dbReference type="InterPro" id="IPR002575">
    <property type="entry name" value="Aminoglycoside_PTrfase"/>
</dbReference>
<dbReference type="RefSeq" id="WP_257635638.1">
    <property type="nucleotide sequence ID" value="NZ_JANIIC010000080.1"/>
</dbReference>